<dbReference type="OrthoDB" id="5575062at2759"/>
<dbReference type="SUPFAM" id="SSF52540">
    <property type="entry name" value="P-loop containing nucleoside triphosphate hydrolases"/>
    <property type="match status" value="1"/>
</dbReference>
<evidence type="ECO:0000313" key="14">
    <source>
        <dbReference type="EMBL" id="KUI71199.1"/>
    </source>
</evidence>
<dbReference type="PANTHER" id="PTHR18937">
    <property type="entry name" value="STRUCTURAL MAINTENANCE OF CHROMOSOMES SMC FAMILY MEMBER"/>
    <property type="match status" value="1"/>
</dbReference>
<keyword evidence="8 10" id="KW-0539">Nucleus</keyword>
<keyword evidence="9" id="KW-0131">Cell cycle</keyword>
<keyword evidence="5" id="KW-0132">Cell division</keyword>
<protein>
    <recommendedName>
        <fullName evidence="10">Structural maintenance of chromosomes protein</fullName>
    </recommendedName>
</protein>
<dbReference type="Gene3D" id="3.30.70.1620">
    <property type="match status" value="1"/>
</dbReference>
<reference evidence="14" key="1">
    <citation type="submission" date="2014-12" db="EMBL/GenBank/DDBJ databases">
        <title>Genome Sequence of Valsa Canker Pathogens Uncovers a Specific Adaption of Colonization on Woody Bark.</title>
        <authorList>
            <person name="Yin Z."/>
            <person name="Liu H."/>
            <person name="Gao X."/>
            <person name="Li Z."/>
            <person name="Song N."/>
            <person name="Ke X."/>
            <person name="Dai Q."/>
            <person name="Wu Y."/>
            <person name="Sun Y."/>
            <person name="Xu J.-R."/>
            <person name="Kang Z.K."/>
            <person name="Wang L."/>
            <person name="Huang L."/>
        </authorList>
    </citation>
    <scope>NUCLEOTIDE SEQUENCE [LARGE SCALE GENOMIC DNA]</scope>
    <source>
        <strain evidence="14">03-8</strain>
    </source>
</reference>
<keyword evidence="15" id="KW-1185">Reference proteome</keyword>
<feature type="compositionally biased region" description="Polar residues" evidence="12">
    <location>
        <begin position="85"/>
        <end position="95"/>
    </location>
</feature>
<name>A0A194W407_CYTMA</name>
<evidence type="ECO:0000313" key="15">
    <source>
        <dbReference type="Proteomes" id="UP000078559"/>
    </source>
</evidence>
<feature type="coiled-coil region" evidence="11">
    <location>
        <begin position="698"/>
        <end position="771"/>
    </location>
</feature>
<comment type="similarity">
    <text evidence="3">Belongs to the SMC family. SMC1 subfamily.</text>
</comment>
<dbReference type="Pfam" id="PF06470">
    <property type="entry name" value="SMC_hinge"/>
    <property type="match status" value="1"/>
</dbReference>
<evidence type="ECO:0000256" key="1">
    <source>
        <dbReference type="ARBA" id="ARBA00004123"/>
    </source>
</evidence>
<dbReference type="SMR" id="A0A194W407"/>
<dbReference type="SMART" id="SM00968">
    <property type="entry name" value="SMC_hinge"/>
    <property type="match status" value="1"/>
</dbReference>
<feature type="coiled-coil region" evidence="11">
    <location>
        <begin position="831"/>
        <end position="932"/>
    </location>
</feature>
<dbReference type="Proteomes" id="UP000078559">
    <property type="component" value="Chromosome 7"/>
</dbReference>
<evidence type="ECO:0000256" key="9">
    <source>
        <dbReference type="ARBA" id="ARBA00023306"/>
    </source>
</evidence>
<dbReference type="PIRSF" id="PIRSF005719">
    <property type="entry name" value="SMC"/>
    <property type="match status" value="1"/>
</dbReference>
<dbReference type="AlphaFoldDB" id="A0A194W407"/>
<dbReference type="InterPro" id="IPR010935">
    <property type="entry name" value="SMC_hinge"/>
</dbReference>
<evidence type="ECO:0000259" key="13">
    <source>
        <dbReference type="SMART" id="SM00968"/>
    </source>
</evidence>
<dbReference type="Gene3D" id="3.40.50.300">
    <property type="entry name" value="P-loop containing nucleotide triphosphate hydrolases"/>
    <property type="match status" value="2"/>
</dbReference>
<dbReference type="InterPro" id="IPR027417">
    <property type="entry name" value="P-loop_NTPase"/>
</dbReference>
<dbReference type="Pfam" id="PF02463">
    <property type="entry name" value="SMC_N"/>
    <property type="match status" value="1"/>
</dbReference>
<dbReference type="Gene3D" id="1.10.287.1490">
    <property type="match status" value="1"/>
</dbReference>
<evidence type="ECO:0000256" key="11">
    <source>
        <dbReference type="SAM" id="Coils"/>
    </source>
</evidence>
<feature type="coiled-coil region" evidence="11">
    <location>
        <begin position="505"/>
        <end position="532"/>
    </location>
</feature>
<dbReference type="InterPro" id="IPR036277">
    <property type="entry name" value="SMC_hinge_sf"/>
</dbReference>
<feature type="coiled-coil region" evidence="11">
    <location>
        <begin position="198"/>
        <end position="390"/>
    </location>
</feature>
<evidence type="ECO:0000256" key="7">
    <source>
        <dbReference type="ARBA" id="ARBA00023054"/>
    </source>
</evidence>
<dbReference type="GO" id="GO:0005524">
    <property type="term" value="F:ATP binding"/>
    <property type="evidence" value="ECO:0007669"/>
    <property type="project" value="InterPro"/>
</dbReference>
<keyword evidence="6" id="KW-0498">Mitosis</keyword>
<dbReference type="GO" id="GO:0003677">
    <property type="term" value="F:DNA binding"/>
    <property type="evidence" value="ECO:0007669"/>
    <property type="project" value="TreeGrafter"/>
</dbReference>
<dbReference type="GO" id="GO:0007062">
    <property type="term" value="P:sister chromatid cohesion"/>
    <property type="evidence" value="ECO:0007669"/>
    <property type="project" value="InterPro"/>
</dbReference>
<dbReference type="InterPro" id="IPR003395">
    <property type="entry name" value="RecF/RecN/SMC_N"/>
</dbReference>
<accession>A0A194W407</accession>
<feature type="region of interest" description="Disordered" evidence="12">
    <location>
        <begin position="78"/>
        <end position="112"/>
    </location>
</feature>
<dbReference type="GO" id="GO:0005634">
    <property type="term" value="C:nucleus"/>
    <property type="evidence" value="ECO:0007669"/>
    <property type="project" value="UniProtKB-SubCell"/>
</dbReference>
<proteinExistence type="inferred from homology"/>
<dbReference type="InterPro" id="IPR028468">
    <property type="entry name" value="Smc1_ABC"/>
</dbReference>
<evidence type="ECO:0000256" key="6">
    <source>
        <dbReference type="ARBA" id="ARBA00022776"/>
    </source>
</evidence>
<dbReference type="SUPFAM" id="SSF75553">
    <property type="entry name" value="Smc hinge domain"/>
    <property type="match status" value="1"/>
</dbReference>
<comment type="subcellular location">
    <subcellularLocation>
        <location evidence="2">Chromosome</location>
    </subcellularLocation>
    <subcellularLocation>
        <location evidence="1 10">Nucleus</location>
    </subcellularLocation>
</comment>
<keyword evidence="7 11" id="KW-0175">Coiled coil</keyword>
<evidence type="ECO:0000256" key="8">
    <source>
        <dbReference type="ARBA" id="ARBA00023242"/>
    </source>
</evidence>
<dbReference type="PANTHER" id="PTHR18937:SF12">
    <property type="entry name" value="STRUCTURAL MAINTENANCE OF CHROMOSOMES PROTEIN"/>
    <property type="match status" value="1"/>
</dbReference>
<evidence type="ECO:0000256" key="2">
    <source>
        <dbReference type="ARBA" id="ARBA00004286"/>
    </source>
</evidence>
<feature type="coiled-coil region" evidence="11">
    <location>
        <begin position="1019"/>
        <end position="1088"/>
    </location>
</feature>
<evidence type="ECO:0000256" key="4">
    <source>
        <dbReference type="ARBA" id="ARBA00022454"/>
    </source>
</evidence>
<evidence type="ECO:0000256" key="3">
    <source>
        <dbReference type="ARBA" id="ARBA00005597"/>
    </source>
</evidence>
<evidence type="ECO:0000256" key="10">
    <source>
        <dbReference type="PIRNR" id="PIRNR005719"/>
    </source>
</evidence>
<dbReference type="GO" id="GO:0016887">
    <property type="term" value="F:ATP hydrolysis activity"/>
    <property type="evidence" value="ECO:0007669"/>
    <property type="project" value="InterPro"/>
</dbReference>
<keyword evidence="4" id="KW-0158">Chromosome</keyword>
<feature type="domain" description="SMC hinge" evidence="13">
    <location>
        <begin position="547"/>
        <end position="662"/>
    </location>
</feature>
<sequence length="1258" mass="143901">MGKLIRLELYNFKSYKGHHTLLFGDSYFTSIIGPNGSGKSNSMDAISFVLGIKSSQLRSSHLKELVYRGRVMKTSKINDDGSVLEPSTNGHTNGHANDDEDASQRGSRNDPKTAWVMAVYEDDAGDEQKWKRTITPQGSSTYHINDRVVTAQQYNQALEIENILIKARNFLVFQGDVEAIASQSPQDLTRLVEQISGSLEYKAEYDRLQTEVEQAAENQNYQLHRRRGINSEIKQYQEQKKEAENFQKKTEERDEAVVTHILWKLYNFQKVMDESSAQIQEHQQNLIEFRRNVEAFEKKLEGARREHATVGREVSKIEKDIRAKEREIEEKENSLVPINAKVAQSGTDIERLKKRAEAVSKERDEHAKAIQKAKKDLATVERAQQEFEKQWQETIKKQGKQLTDADRKEYNNLRAQAMAKSSQNQAKLDSLIRQLKGDEVTVNSLKGKVDTFQAVVEKLDGELHTIQERKEATHDLVQQISTEIEGKRKDYNQLVSERVRITNSTTELEEKMEDLGKKIREAEDGKAETDRERRTKEMVQSLKRMNPGVRGRVGELCKPKQKKFDEAVITALGRDFDSVIVDTEKIGLDCVEYLKQQRFSPMTFIPLDNIKTNAPNSAVKGIPGARLTIETIDFDQSYERAMTYACGSSVVCDSLDVAKDICYKRRIPVKAVTLEGYVIHKAGLMTGGRLPERKGSKRQFQEHDVQNLYKQLEKYKETLYSLPRPDRTREESLRQGISSLEQRLKGARFELQAFEKNEASKRKELQHEKRQLDEWEPKYEEKNGELEATRKAVAKFEGAIAAVQDKIFADFCKRLGYADIRTYEAMQGSLEQEASKKRNEFEVQKQKLKSMLTLETSRHDDTQRRVQQIKLSLERLEADIESYEGEKAAIEEALGANQDELEALQESLEVVKEEQNKKAEKVSEAKQEVQKRSKDIDSRLKAISALEAEIQKNSASRFALLRRCKLEQVQIPLAEGSLDDLPNEDNLLRQEPDAMDVDEGDEDDAMEAAMDDHGIEVDYDSLDEELKNTDDDVEEKLQERISSLTAELEKLNPNMRAIERLESVENRLKATEQDFENSRTALKEARDAFNAVKAQRFDLFNKAFEHIKEQIVAVYKDLTRSEAFPIGGHAYLDIEDDTDTPYLSGIKYHAMPPLKRFRDMEHLSGGEKTIAALALLFAVHSYQPSPFFVLDEVDAALDNANVEKIKKYIREHAGPGMQFIVISLKTGLFQDSESLVGVYRDQEVNSSKTLTLDLRKYA</sequence>
<organism evidence="14 15">
    <name type="scientific">Cytospora mali</name>
    <name type="common">Apple Valsa canker fungus</name>
    <name type="synonym">Valsa mali</name>
    <dbReference type="NCBI Taxonomy" id="578113"/>
    <lineage>
        <taxon>Eukaryota</taxon>
        <taxon>Fungi</taxon>
        <taxon>Dikarya</taxon>
        <taxon>Ascomycota</taxon>
        <taxon>Pezizomycotina</taxon>
        <taxon>Sordariomycetes</taxon>
        <taxon>Sordariomycetidae</taxon>
        <taxon>Diaporthales</taxon>
        <taxon>Cytosporaceae</taxon>
        <taxon>Cytospora</taxon>
    </lineage>
</organism>
<dbReference type="Gene3D" id="1.20.1060.20">
    <property type="match status" value="1"/>
</dbReference>
<dbReference type="InterPro" id="IPR024704">
    <property type="entry name" value="SMC"/>
</dbReference>
<evidence type="ECO:0000256" key="5">
    <source>
        <dbReference type="ARBA" id="ARBA00022618"/>
    </source>
</evidence>
<dbReference type="GO" id="GO:0051301">
    <property type="term" value="P:cell division"/>
    <property type="evidence" value="ECO:0007669"/>
    <property type="project" value="UniProtKB-KW"/>
</dbReference>
<dbReference type="GO" id="GO:0008278">
    <property type="term" value="C:cohesin complex"/>
    <property type="evidence" value="ECO:0007669"/>
    <property type="project" value="InterPro"/>
</dbReference>
<evidence type="ECO:0000256" key="12">
    <source>
        <dbReference type="SAM" id="MobiDB-lite"/>
    </source>
</evidence>
<dbReference type="SUPFAM" id="SSF57997">
    <property type="entry name" value="Tropomyosin"/>
    <property type="match status" value="2"/>
</dbReference>
<dbReference type="CDD" id="cd03275">
    <property type="entry name" value="ABC_SMC1_euk"/>
    <property type="match status" value="2"/>
</dbReference>
<gene>
    <name evidence="14" type="ORF">VM1G_06664</name>
</gene>
<dbReference type="EMBL" id="CM003104">
    <property type="protein sequence ID" value="KUI71199.1"/>
    <property type="molecule type" value="Genomic_DNA"/>
</dbReference>